<reference evidence="1 2" key="1">
    <citation type="journal article" date="2019" name="Emerg. Microbes Infect.">
        <title>Comprehensive subspecies identification of 175 nontuberculous mycobacteria species based on 7547 genomic profiles.</title>
        <authorList>
            <person name="Matsumoto Y."/>
            <person name="Kinjo T."/>
            <person name="Motooka D."/>
            <person name="Nabeya D."/>
            <person name="Jung N."/>
            <person name="Uechi K."/>
            <person name="Horii T."/>
            <person name="Iida T."/>
            <person name="Fujita J."/>
            <person name="Nakamura S."/>
        </authorList>
    </citation>
    <scope>NUCLEOTIDE SEQUENCE [LARGE SCALE GENOMIC DNA]</scope>
    <source>
        <strain evidence="1 2">JCM 15296</strain>
    </source>
</reference>
<sequence>MAPDMVVRWLSRCRWWHHWKGHAMAAVTEGPFPAHTCQDCKLMWQSTLWGPYGYGDYGDK</sequence>
<evidence type="ECO:0000313" key="1">
    <source>
        <dbReference type="EMBL" id="BBX82625.1"/>
    </source>
</evidence>
<dbReference type="Proteomes" id="UP000465609">
    <property type="component" value="Chromosome"/>
</dbReference>
<keyword evidence="2" id="KW-1185">Reference proteome</keyword>
<dbReference type="EMBL" id="AP022577">
    <property type="protein sequence ID" value="BBX82625.1"/>
    <property type="molecule type" value="Genomic_DNA"/>
</dbReference>
<accession>A0ABM7I7X6</accession>
<name>A0ABM7I7X6_9MYCO</name>
<organism evidence="1 2">
    <name type="scientific">Mycolicibacterium aubagnense</name>
    <dbReference type="NCBI Taxonomy" id="319707"/>
    <lineage>
        <taxon>Bacteria</taxon>
        <taxon>Bacillati</taxon>
        <taxon>Actinomycetota</taxon>
        <taxon>Actinomycetes</taxon>
        <taxon>Mycobacteriales</taxon>
        <taxon>Mycobacteriaceae</taxon>
        <taxon>Mycolicibacterium</taxon>
    </lineage>
</organism>
<gene>
    <name evidence="1" type="ORF">MAUB_04980</name>
</gene>
<evidence type="ECO:0000313" key="2">
    <source>
        <dbReference type="Proteomes" id="UP000465609"/>
    </source>
</evidence>
<proteinExistence type="predicted"/>
<protein>
    <submittedName>
        <fullName evidence="1">Uncharacterized protein</fullName>
    </submittedName>
</protein>